<dbReference type="InterPro" id="IPR046347">
    <property type="entry name" value="bZIP_sf"/>
</dbReference>
<reference evidence="3" key="1">
    <citation type="submission" date="2020-06" db="EMBL/GenBank/DDBJ databases">
        <title>Draft genome sequences of strains closely related to Aspergillus parafelis and Aspergillus hiratsukae.</title>
        <authorList>
            <person name="Dos Santos R.A.C."/>
            <person name="Rivero-Menendez O."/>
            <person name="Steenwyk J.L."/>
            <person name="Mead M.E."/>
            <person name="Goldman G.H."/>
            <person name="Alastruey-Izquierdo A."/>
            <person name="Rokas A."/>
        </authorList>
    </citation>
    <scope>NUCLEOTIDE SEQUENCE</scope>
    <source>
        <strain evidence="3">CNM-CM7691</strain>
    </source>
</reference>
<comment type="caution">
    <text evidence="3">The sequence shown here is derived from an EMBL/GenBank/DDBJ whole genome shotgun (WGS) entry which is preliminary data.</text>
</comment>
<evidence type="ECO:0000256" key="1">
    <source>
        <dbReference type="SAM" id="Coils"/>
    </source>
</evidence>
<dbReference type="EMBL" id="JACBAG010001926">
    <property type="protein sequence ID" value="KAF7175016.1"/>
    <property type="molecule type" value="Genomic_DNA"/>
</dbReference>
<dbReference type="Gene3D" id="1.20.5.170">
    <property type="match status" value="1"/>
</dbReference>
<feature type="coiled-coil region" evidence="1">
    <location>
        <begin position="65"/>
        <end position="92"/>
    </location>
</feature>
<accession>A0A8H6QKU4</accession>
<name>A0A8H6QKU4_9EURO</name>
<dbReference type="PANTHER" id="PTHR40618">
    <property type="entry name" value="B-ZIP TRANSCRIPTION FACTOR (EUROFUNG)-RELATED"/>
    <property type="match status" value="1"/>
</dbReference>
<evidence type="ECO:0000313" key="4">
    <source>
        <dbReference type="Proteomes" id="UP000641853"/>
    </source>
</evidence>
<evidence type="ECO:0000313" key="3">
    <source>
        <dbReference type="EMBL" id="KAF7175016.1"/>
    </source>
</evidence>
<keyword evidence="4" id="KW-1185">Reference proteome</keyword>
<gene>
    <name evidence="3" type="ORF">CNMCM7691_005484</name>
</gene>
<dbReference type="PANTHER" id="PTHR40618:SF1">
    <property type="entry name" value="B-ZIP TRANSCRIPTION FACTOR (EUROFUNG)"/>
    <property type="match status" value="1"/>
</dbReference>
<keyword evidence="1" id="KW-0175">Coiled coil</keyword>
<evidence type="ECO:0008006" key="5">
    <source>
        <dbReference type="Google" id="ProtNLM"/>
    </source>
</evidence>
<feature type="compositionally biased region" description="Polar residues" evidence="2">
    <location>
        <begin position="25"/>
        <end position="40"/>
    </location>
</feature>
<dbReference type="GO" id="GO:0003700">
    <property type="term" value="F:DNA-binding transcription factor activity"/>
    <property type="evidence" value="ECO:0007669"/>
    <property type="project" value="InterPro"/>
</dbReference>
<organism evidence="3 4">
    <name type="scientific">Aspergillus felis</name>
    <dbReference type="NCBI Taxonomy" id="1287682"/>
    <lineage>
        <taxon>Eukaryota</taxon>
        <taxon>Fungi</taxon>
        <taxon>Dikarya</taxon>
        <taxon>Ascomycota</taxon>
        <taxon>Pezizomycotina</taxon>
        <taxon>Eurotiomycetes</taxon>
        <taxon>Eurotiomycetidae</taxon>
        <taxon>Eurotiales</taxon>
        <taxon>Aspergillaceae</taxon>
        <taxon>Aspergillus</taxon>
        <taxon>Aspergillus subgen. Fumigati</taxon>
    </lineage>
</organism>
<proteinExistence type="predicted"/>
<protein>
    <recommendedName>
        <fullName evidence="5">BZIP domain-containing protein</fullName>
    </recommendedName>
</protein>
<dbReference type="CDD" id="cd14688">
    <property type="entry name" value="bZIP_YAP"/>
    <property type="match status" value="1"/>
</dbReference>
<sequence length="449" mass="50645">MADGRISSVTEDHTERRKRGRRRSNISQDVSPNVGSSQLSKKFKHADQEAKRRRTQIRLAQRAYRSRKEAELQALKARVHELDMLVERMNETFLSLTDELMKSDVLLTYPDVARRLHQTIAQSLSLTNRAVSVAEDDADLANAETNVPETKANAGILDATEQDVANANDTHDVAKATLPDILEFAVPAQREDSSQYPAQITQQSNLAVPEIPTQATPLYSTPLFLNTASSSTYSLEGASFAHRLYRACVEQGHRCLTNPPYQLEELTYKFRLPLRVFTLHNIRAHFEEFLCGGHHGTRMELNIPFFSIGGAGTHFKHNQRSYDADNVSFQPSVIQVETERVDLDMRGDWFDCYDVEGYLEKCRIVPVRGLALAKMTFPAALSGLERGLLNQRVSGPSTSQRFGNQQIIDETILIECKPPLVDLIDYSNLWVFRELNSVVSAKNLLRVSR</sequence>
<dbReference type="AlphaFoldDB" id="A0A8H6QKU4"/>
<dbReference type="SUPFAM" id="SSF57959">
    <property type="entry name" value="Leucine zipper domain"/>
    <property type="match status" value="1"/>
</dbReference>
<dbReference type="Proteomes" id="UP000641853">
    <property type="component" value="Unassembled WGS sequence"/>
</dbReference>
<feature type="region of interest" description="Disordered" evidence="2">
    <location>
        <begin position="1"/>
        <end position="55"/>
    </location>
</feature>
<evidence type="ECO:0000256" key="2">
    <source>
        <dbReference type="SAM" id="MobiDB-lite"/>
    </source>
</evidence>